<accession>A0A1J6I0L9</accession>
<comment type="similarity">
    <text evidence="8">Belongs to the anion channel-forming bestrophin (TC 1.A.46) family.</text>
</comment>
<proteinExistence type="inferred from homology"/>
<dbReference type="OrthoDB" id="445589at2"/>
<organism evidence="10 11">
    <name type="scientific">Brucella cytisi</name>
    <dbReference type="NCBI Taxonomy" id="407152"/>
    <lineage>
        <taxon>Bacteria</taxon>
        <taxon>Pseudomonadati</taxon>
        <taxon>Pseudomonadota</taxon>
        <taxon>Alphaproteobacteria</taxon>
        <taxon>Hyphomicrobiales</taxon>
        <taxon>Brucellaceae</taxon>
        <taxon>Brucella/Ochrobactrum group</taxon>
        <taxon>Brucella</taxon>
    </lineage>
</organism>
<protein>
    <submittedName>
        <fullName evidence="10">Bestrophin</fullName>
    </submittedName>
</protein>
<keyword evidence="11" id="KW-1185">Reference proteome</keyword>
<evidence type="ECO:0000256" key="1">
    <source>
        <dbReference type="ARBA" id="ARBA00004651"/>
    </source>
</evidence>
<gene>
    <name evidence="10" type="ORF">BLA27_08155</name>
</gene>
<keyword evidence="5 9" id="KW-1133">Transmembrane helix</keyword>
<feature type="transmembrane region" description="Helical" evidence="9">
    <location>
        <begin position="20"/>
        <end position="42"/>
    </location>
</feature>
<dbReference type="EMBL" id="MOEC01000006">
    <property type="protein sequence ID" value="OIS94055.1"/>
    <property type="molecule type" value="Genomic_DNA"/>
</dbReference>
<evidence type="ECO:0000256" key="4">
    <source>
        <dbReference type="ARBA" id="ARBA00022692"/>
    </source>
</evidence>
<keyword evidence="7 9" id="KW-0472">Membrane</keyword>
<evidence type="ECO:0000256" key="2">
    <source>
        <dbReference type="ARBA" id="ARBA00022448"/>
    </source>
</evidence>
<evidence type="ECO:0000313" key="10">
    <source>
        <dbReference type="EMBL" id="OIS94055.1"/>
    </source>
</evidence>
<keyword evidence="3" id="KW-1003">Cell membrane</keyword>
<dbReference type="Proteomes" id="UP000182985">
    <property type="component" value="Unassembled WGS sequence"/>
</dbReference>
<dbReference type="RefSeq" id="WP_071631290.1">
    <property type="nucleotide sequence ID" value="NZ_JBHJZM010000011.1"/>
</dbReference>
<name>A0A1J6I0L9_9HYPH</name>
<evidence type="ECO:0000256" key="9">
    <source>
        <dbReference type="SAM" id="Phobius"/>
    </source>
</evidence>
<comment type="subcellular location">
    <subcellularLocation>
        <location evidence="1">Cell membrane</location>
        <topology evidence="1">Multi-pass membrane protein</topology>
    </subcellularLocation>
</comment>
<evidence type="ECO:0000256" key="3">
    <source>
        <dbReference type="ARBA" id="ARBA00022475"/>
    </source>
</evidence>
<sequence length="309" mass="34641">MIVRPRPPLWKLFFILKGSIILRILPQIFAVFLLSVLVVWAHRAFPGWVPAVNNGTALALLGIALSIFLGFRNNACYDRWWEARKIWGKLVYTTRGLGRQTLLLENVPGLEGGREKLLRYAIAFSQAMVSHLRPEETGGSNKYDKWLSAEERKALAESRNKPDFILRRLGAALADMRGKDALHPVDFQTLDSSVSALAEVQAACERLRFTPVPFGYTLLLHRTAYLFCFFIPFGFADMLGWGTPFATTLVAYTFFGLDALGDELEEPFGTLPNDLPIGAIADTIEINLREALGEENLPNLPQPVDYLLM</sequence>
<keyword evidence="4 9" id="KW-0812">Transmembrane</keyword>
<evidence type="ECO:0000256" key="7">
    <source>
        <dbReference type="ARBA" id="ARBA00023136"/>
    </source>
</evidence>
<reference evidence="10 11" key="1">
    <citation type="submission" date="2016-10" db="EMBL/GenBank/DDBJ databases">
        <title>The Draft Genome Sequence of the Potato Rhizosphere Bacteria Ochrobactrum sp. IPA7.2.</title>
        <authorList>
            <person name="Gogoleva N.E."/>
            <person name="Khlopko Y.A."/>
            <person name="Burygin G.L."/>
            <person name="Plotnikov A.O."/>
        </authorList>
    </citation>
    <scope>NUCLEOTIDE SEQUENCE [LARGE SCALE GENOMIC DNA]</scope>
    <source>
        <strain evidence="10 11">IPA7.2</strain>
    </source>
</reference>
<dbReference type="InterPro" id="IPR044669">
    <property type="entry name" value="YneE/VCCN1/2-like"/>
</dbReference>
<evidence type="ECO:0000313" key="11">
    <source>
        <dbReference type="Proteomes" id="UP000182985"/>
    </source>
</evidence>
<dbReference type="AlphaFoldDB" id="A0A1J6I0L9"/>
<dbReference type="PANTHER" id="PTHR33281:SF19">
    <property type="entry name" value="VOLTAGE-DEPENDENT ANION CHANNEL-FORMING PROTEIN YNEE"/>
    <property type="match status" value="1"/>
</dbReference>
<keyword evidence="6" id="KW-0406">Ion transport</keyword>
<feature type="transmembrane region" description="Helical" evidence="9">
    <location>
        <begin position="48"/>
        <end position="71"/>
    </location>
</feature>
<keyword evidence="2" id="KW-0813">Transport</keyword>
<evidence type="ECO:0000256" key="5">
    <source>
        <dbReference type="ARBA" id="ARBA00022989"/>
    </source>
</evidence>
<evidence type="ECO:0000256" key="8">
    <source>
        <dbReference type="ARBA" id="ARBA00034708"/>
    </source>
</evidence>
<comment type="caution">
    <text evidence="10">The sequence shown here is derived from an EMBL/GenBank/DDBJ whole genome shotgun (WGS) entry which is preliminary data.</text>
</comment>
<dbReference type="GO" id="GO:0005254">
    <property type="term" value="F:chloride channel activity"/>
    <property type="evidence" value="ECO:0007669"/>
    <property type="project" value="InterPro"/>
</dbReference>
<evidence type="ECO:0000256" key="6">
    <source>
        <dbReference type="ARBA" id="ARBA00023065"/>
    </source>
</evidence>
<dbReference type="GO" id="GO:0005886">
    <property type="term" value="C:plasma membrane"/>
    <property type="evidence" value="ECO:0007669"/>
    <property type="project" value="UniProtKB-SubCell"/>
</dbReference>
<dbReference type="PANTHER" id="PTHR33281">
    <property type="entry name" value="UPF0187 PROTEIN YNEE"/>
    <property type="match status" value="1"/>
</dbReference>
<dbReference type="Pfam" id="PF25539">
    <property type="entry name" value="Bestrophin_2"/>
    <property type="match status" value="1"/>
</dbReference>